<organism evidence="1">
    <name type="scientific">Myoviridae sp. ctshb19</name>
    <dbReference type="NCBI Taxonomy" id="2825194"/>
    <lineage>
        <taxon>Viruses</taxon>
        <taxon>Duplodnaviria</taxon>
        <taxon>Heunggongvirae</taxon>
        <taxon>Uroviricota</taxon>
        <taxon>Caudoviricetes</taxon>
    </lineage>
</organism>
<proteinExistence type="predicted"/>
<protein>
    <submittedName>
        <fullName evidence="1">Uncharacterized protein</fullName>
    </submittedName>
</protein>
<name>A0A8S5UGZ2_9CAUD</name>
<reference evidence="1" key="1">
    <citation type="journal article" date="2021" name="Proc. Natl. Acad. Sci. U.S.A.">
        <title>A Catalog of Tens of Thousands of Viruses from Human Metagenomes Reveals Hidden Associations with Chronic Diseases.</title>
        <authorList>
            <person name="Tisza M.J."/>
            <person name="Buck C.B."/>
        </authorList>
    </citation>
    <scope>NUCLEOTIDE SEQUENCE</scope>
    <source>
        <strain evidence="1">Ctshb19</strain>
    </source>
</reference>
<sequence>MSSREQQKAIRSAIKKNKRYQQFLENFQGNPAYNIDFEAYHGELQRLHTTRITRELKRKRSRAFPEKVCEALLQDQATRSRCAEILGECTKISHAMERTLSKLRDYLCAEYASYLKSVGAQGERKAFVEAIMRPFYDYFDEVKGLEKAASIVIEDIDKAGFMFKNLVEVIKVLSRPEQVLL</sequence>
<evidence type="ECO:0000313" key="1">
    <source>
        <dbReference type="EMBL" id="DAF93708.1"/>
    </source>
</evidence>
<accession>A0A8S5UGZ2</accession>
<dbReference type="EMBL" id="BK016086">
    <property type="protein sequence ID" value="DAF93708.1"/>
    <property type="molecule type" value="Genomic_DNA"/>
</dbReference>